<dbReference type="Pfam" id="PF16344">
    <property type="entry name" value="FecR_C"/>
    <property type="match status" value="1"/>
</dbReference>
<protein>
    <submittedName>
        <fullName evidence="4">FecR family protein</fullName>
    </submittedName>
</protein>
<dbReference type="AlphaFoldDB" id="A0A495J375"/>
<dbReference type="PIRSF" id="PIRSF018266">
    <property type="entry name" value="FecR"/>
    <property type="match status" value="1"/>
</dbReference>
<dbReference type="Gene3D" id="3.55.50.30">
    <property type="match status" value="1"/>
</dbReference>
<keyword evidence="5" id="KW-1185">Reference proteome</keyword>
<evidence type="ECO:0000259" key="3">
    <source>
        <dbReference type="Pfam" id="PF16344"/>
    </source>
</evidence>
<sequence length="337" mass="37621">MDDQDRELLKRYIRDDCSPQELRRVKELLQRPQWQQELTDLLQADFETMADEGAPGAALEDWNREFRDKYLKTTPVRKLWRSSWLAYAAACLLILCTGAYFLQKGLGLAGKQQAVAMLVKSNPRGTRSVITLPDSSKVYLGPGSSIRFPEHFAANERAISLSGEAFFEITKDPRHPFLIRTGDIQTKVLGTSFKVTAFRDRAFSVEVATGKVRVDRHIKGSGSLHSLAVLTPGQGILWDKANEKTAAIGTDPATLRAWKNGEITFTSRSVREIAAELENWYNVSIYLDDSQITGRHFSFSVNGTRPVNGALDILCATAHLKYRATGKAAFVISTDNH</sequence>
<evidence type="ECO:0000313" key="4">
    <source>
        <dbReference type="EMBL" id="RKR83387.1"/>
    </source>
</evidence>
<dbReference type="InterPro" id="IPR012373">
    <property type="entry name" value="Ferrdict_sens_TM"/>
</dbReference>
<proteinExistence type="predicted"/>
<accession>A0A495J375</accession>
<evidence type="ECO:0000313" key="5">
    <source>
        <dbReference type="Proteomes" id="UP000268007"/>
    </source>
</evidence>
<evidence type="ECO:0000256" key="1">
    <source>
        <dbReference type="SAM" id="Phobius"/>
    </source>
</evidence>
<dbReference type="RefSeq" id="WP_121198894.1">
    <property type="nucleotide sequence ID" value="NZ_RBKU01000001.1"/>
</dbReference>
<dbReference type="InterPro" id="IPR032508">
    <property type="entry name" value="FecR_C"/>
</dbReference>
<dbReference type="Gene3D" id="2.60.120.1440">
    <property type="match status" value="1"/>
</dbReference>
<dbReference type="GO" id="GO:0016989">
    <property type="term" value="F:sigma factor antagonist activity"/>
    <property type="evidence" value="ECO:0007669"/>
    <property type="project" value="TreeGrafter"/>
</dbReference>
<dbReference type="OrthoDB" id="1119382at2"/>
<feature type="domain" description="FecR protein" evidence="2">
    <location>
        <begin position="125"/>
        <end position="213"/>
    </location>
</feature>
<keyword evidence="1" id="KW-1133">Transmembrane helix</keyword>
<dbReference type="InterPro" id="IPR006860">
    <property type="entry name" value="FecR"/>
</dbReference>
<dbReference type="Proteomes" id="UP000268007">
    <property type="component" value="Unassembled WGS sequence"/>
</dbReference>
<name>A0A495J375_9SPHI</name>
<dbReference type="Pfam" id="PF04773">
    <property type="entry name" value="FecR"/>
    <property type="match status" value="1"/>
</dbReference>
<dbReference type="EMBL" id="RBKU01000001">
    <property type="protein sequence ID" value="RKR83387.1"/>
    <property type="molecule type" value="Genomic_DNA"/>
</dbReference>
<organism evidence="4 5">
    <name type="scientific">Mucilaginibacter gracilis</name>
    <dbReference type="NCBI Taxonomy" id="423350"/>
    <lineage>
        <taxon>Bacteria</taxon>
        <taxon>Pseudomonadati</taxon>
        <taxon>Bacteroidota</taxon>
        <taxon>Sphingobacteriia</taxon>
        <taxon>Sphingobacteriales</taxon>
        <taxon>Sphingobacteriaceae</taxon>
        <taxon>Mucilaginibacter</taxon>
    </lineage>
</organism>
<comment type="caution">
    <text evidence="4">The sequence shown here is derived from an EMBL/GenBank/DDBJ whole genome shotgun (WGS) entry which is preliminary data.</text>
</comment>
<keyword evidence="1" id="KW-0812">Transmembrane</keyword>
<reference evidence="4 5" key="1">
    <citation type="submission" date="2018-10" db="EMBL/GenBank/DDBJ databases">
        <title>Genomic Encyclopedia of Archaeal and Bacterial Type Strains, Phase II (KMG-II): from individual species to whole genera.</title>
        <authorList>
            <person name="Goeker M."/>
        </authorList>
    </citation>
    <scope>NUCLEOTIDE SEQUENCE [LARGE SCALE GENOMIC DNA]</scope>
    <source>
        <strain evidence="4 5">DSM 18602</strain>
    </source>
</reference>
<keyword evidence="1" id="KW-0472">Membrane</keyword>
<feature type="transmembrane region" description="Helical" evidence="1">
    <location>
        <begin position="84"/>
        <end position="102"/>
    </location>
</feature>
<feature type="domain" description="Protein FecR C-terminal" evidence="3">
    <location>
        <begin position="263"/>
        <end position="327"/>
    </location>
</feature>
<evidence type="ECO:0000259" key="2">
    <source>
        <dbReference type="Pfam" id="PF04773"/>
    </source>
</evidence>
<gene>
    <name evidence="4" type="ORF">BDD43_3594</name>
</gene>
<dbReference type="PANTHER" id="PTHR30273:SF2">
    <property type="entry name" value="PROTEIN FECR"/>
    <property type="match status" value="1"/>
</dbReference>
<dbReference type="PANTHER" id="PTHR30273">
    <property type="entry name" value="PERIPLASMIC SIGNAL SENSOR AND SIGMA FACTOR ACTIVATOR FECR-RELATED"/>
    <property type="match status" value="1"/>
</dbReference>